<feature type="compositionally biased region" description="Low complexity" evidence="3">
    <location>
        <begin position="42"/>
        <end position="55"/>
    </location>
</feature>
<accession>A0A7T4EF82</accession>
<keyword evidence="4" id="KW-0732">Signal</keyword>
<evidence type="ECO:0000256" key="2">
    <source>
        <dbReference type="ARBA" id="ARBA00023136"/>
    </source>
</evidence>
<protein>
    <submittedName>
        <fullName evidence="5">Lipoprotein LpqH</fullName>
    </submittedName>
</protein>
<dbReference type="EMBL" id="CP066007">
    <property type="protein sequence ID" value="QQB46253.1"/>
    <property type="molecule type" value="Genomic_DNA"/>
</dbReference>
<keyword evidence="1" id="KW-1003">Cell membrane</keyword>
<evidence type="ECO:0000313" key="5">
    <source>
        <dbReference type="EMBL" id="QQB46253.1"/>
    </source>
</evidence>
<evidence type="ECO:0000313" key="6">
    <source>
        <dbReference type="Proteomes" id="UP000596145"/>
    </source>
</evidence>
<dbReference type="InterPro" id="IPR008691">
    <property type="entry name" value="LpqH"/>
</dbReference>
<feature type="region of interest" description="Disordered" evidence="3">
    <location>
        <begin position="35"/>
        <end position="142"/>
    </location>
</feature>
<evidence type="ECO:0000256" key="3">
    <source>
        <dbReference type="SAM" id="MobiDB-lite"/>
    </source>
</evidence>
<feature type="compositionally biased region" description="Basic and acidic residues" evidence="3">
    <location>
        <begin position="89"/>
        <end position="108"/>
    </location>
</feature>
<dbReference type="OrthoDB" id="10001357at2"/>
<dbReference type="PROSITE" id="PS51257">
    <property type="entry name" value="PROKAR_LIPOPROTEIN"/>
    <property type="match status" value="1"/>
</dbReference>
<keyword evidence="2" id="KW-0472">Membrane</keyword>
<organism evidence="5 6">
    <name type="scientific">Corynebacterium glucuronolyticum</name>
    <dbReference type="NCBI Taxonomy" id="39791"/>
    <lineage>
        <taxon>Bacteria</taxon>
        <taxon>Bacillati</taxon>
        <taxon>Actinomycetota</taxon>
        <taxon>Actinomycetes</taxon>
        <taxon>Mycobacteriales</taxon>
        <taxon>Corynebacteriaceae</taxon>
        <taxon>Corynebacterium</taxon>
    </lineage>
</organism>
<dbReference type="Pfam" id="PF05481">
    <property type="entry name" value="Myco_19_kDa"/>
    <property type="match status" value="1"/>
</dbReference>
<evidence type="ECO:0000256" key="4">
    <source>
        <dbReference type="SAM" id="SignalP"/>
    </source>
</evidence>
<dbReference type="GO" id="GO:0016020">
    <property type="term" value="C:membrane"/>
    <property type="evidence" value="ECO:0007669"/>
    <property type="project" value="InterPro"/>
</dbReference>
<dbReference type="AlphaFoldDB" id="A0A7T4EF82"/>
<dbReference type="GeneID" id="92759471"/>
<reference evidence="5 6" key="1">
    <citation type="submission" date="2020-12" db="EMBL/GenBank/DDBJ databases">
        <title>FDA dAtabase for Regulatory Grade micrObial Sequences (FDA-ARGOS): Supporting development and validation of Infectious Disease Dx tests.</title>
        <authorList>
            <person name="Sproer C."/>
            <person name="Gronow S."/>
            <person name="Severitt S."/>
            <person name="Schroder I."/>
            <person name="Tallon L."/>
            <person name="Sadzewicz L."/>
            <person name="Zhao X."/>
            <person name="Boylan J."/>
            <person name="Ott S."/>
            <person name="Bowen H."/>
            <person name="Vavikolanu K."/>
            <person name="Mehta A."/>
            <person name="Aluvathingal J."/>
            <person name="Nadendla S."/>
            <person name="Lowell S."/>
            <person name="Myers T."/>
            <person name="Yan Y."/>
            <person name="Sichtig H."/>
        </authorList>
    </citation>
    <scope>NUCLEOTIDE SEQUENCE [LARGE SCALE GENOMIC DNA]</scope>
    <source>
        <strain evidence="5 6">FDAARGOS_1053</strain>
    </source>
</reference>
<feature type="signal peptide" evidence="4">
    <location>
        <begin position="1"/>
        <end position="26"/>
    </location>
</feature>
<dbReference type="Proteomes" id="UP000596145">
    <property type="component" value="Chromosome"/>
</dbReference>
<gene>
    <name evidence="5" type="ORF">I6I10_12550</name>
</gene>
<feature type="compositionally biased region" description="Basic and acidic residues" evidence="3">
    <location>
        <begin position="132"/>
        <end position="141"/>
    </location>
</feature>
<keyword evidence="5" id="KW-0449">Lipoprotein</keyword>
<evidence type="ECO:0000256" key="1">
    <source>
        <dbReference type="ARBA" id="ARBA00022475"/>
    </source>
</evidence>
<feature type="chain" id="PRO_5038887929" evidence="4">
    <location>
        <begin position="27"/>
        <end position="235"/>
    </location>
</feature>
<dbReference type="RefSeq" id="WP_005390245.1">
    <property type="nucleotide sequence ID" value="NZ_CP066007.1"/>
</dbReference>
<sequence length="235" mass="24731">MKKTLCAVLTISAIMFTGCTSPNKSAEVTETAITTRTAQVTASPEASESASSSAAETKKEKKGRKKTPRTLVESGSTVVVTADEDEPADSDRKEPTARRSAQREHAARPENGAPVAPVITDDDFSQPSNSENEARADKEKTSNGVTCYAENGYVFISRNNGKNGFSAQVTEGDSPELESLGATTDGGSLAYDASVGNGDVKVIKDGSTYRFVGNAYLDSDNDGDSSFDFSATCPQ</sequence>
<proteinExistence type="predicted"/>
<name>A0A7T4EF82_9CORY</name>